<evidence type="ECO:0000313" key="1">
    <source>
        <dbReference type="EMBL" id="KAL0942739.1"/>
    </source>
</evidence>
<dbReference type="EMBL" id="VUJX02000001">
    <property type="protein sequence ID" value="KAL0942739.1"/>
    <property type="molecule type" value="Genomic_DNA"/>
</dbReference>
<gene>
    <name evidence="1" type="ORF">CTRU02_200625</name>
</gene>
<dbReference type="Proteomes" id="UP000805649">
    <property type="component" value="Unassembled WGS sequence"/>
</dbReference>
<comment type="caution">
    <text evidence="1">The sequence shown here is derived from an EMBL/GenBank/DDBJ whole genome shotgun (WGS) entry which is preliminary data.</text>
</comment>
<proteinExistence type="predicted"/>
<organism evidence="1 2">
    <name type="scientific">Colletotrichum truncatum</name>
    <name type="common">Anthracnose fungus</name>
    <name type="synonym">Colletotrichum capsici</name>
    <dbReference type="NCBI Taxonomy" id="5467"/>
    <lineage>
        <taxon>Eukaryota</taxon>
        <taxon>Fungi</taxon>
        <taxon>Dikarya</taxon>
        <taxon>Ascomycota</taxon>
        <taxon>Pezizomycotina</taxon>
        <taxon>Sordariomycetes</taxon>
        <taxon>Hypocreomycetidae</taxon>
        <taxon>Glomerellales</taxon>
        <taxon>Glomerellaceae</taxon>
        <taxon>Colletotrichum</taxon>
        <taxon>Colletotrichum truncatum species complex</taxon>
    </lineage>
</organism>
<protein>
    <submittedName>
        <fullName evidence="1">WSC domain-containing protein</fullName>
    </submittedName>
</protein>
<sequence length="835" mass="84518">MKLFKESFGLALLGITTFCAQNAWAACTTNADCATDPVGPVCNTGTSACGPCVTNADCVGNVQGPRCDPIGTCGPECVNDSMCAGNPKGPVCNTAANTCGPQSSTIASTTSTVAPPTSAAASTTAPASTAVAGSSTTAGASSVAGSPPAGPAGSSPAGSMGSSAVGPAGTSPAGPAASSPAGSTTQVNPPASGYTGTPNLAAQGIQTFGTFENVGTGQSVNVEIIDANGNRVVYLLTSLGCKSIPAGQSPFTDGTSPAATSKQTCVTTCGLSFRLNAYVGTQCYCGSTLRDLPTVPCPTVRARLMRRQGSNTAQIIQVNPPTVPISSSTSSSSTSTSRSSGTSTSTSTSTSTGISTSTGTNISTSTPTTRASTSTNTNTGTGATSTGASSPTSAGTTPSMGPGVSIPDSDPATSLSMAPTASGMATINPINVGGFTYLGCYGSSSSFPTFVLSLSAEAMTNDRCIAQCAPTGKRYAATFGRDCFCGDFMDDVNQIRTPEDQCNLSCPGNSRQRCGGRATDPVLKAKRQLPGVISAVVRFSIYVRAGAAPGAPSGTITTTITTTVTGRVATITTAYCPYCHDCKGPFCHKPSNPYANGECSNIPCFGDDCYKTIVGYGEYCAFDFPCFGPECGRRLVHTDGVWRPEACSGFDCGRRVKCVSGKCGYVVEGMAEWHEKVTCYGNCCYVEKCAGDACNKKYVCKDNSCIFESCSAKEALNKYEWSGDQYTIVKGCDGNCPKPQPPCADCGIVISQAPVTQTVCNGASCNTVVVPQPPITKTPYQTGLAPVQPPVITGLPTVVSPGTTKPVNVVTAGTSKFAAGFGAFAFSVIAAALLL</sequence>
<name>A0ACC3ZF76_COLTU</name>
<reference evidence="1 2" key="1">
    <citation type="journal article" date="2020" name="Phytopathology">
        <title>Genome Sequence Resources of Colletotrichum truncatum, C. plurivorum, C. musicola, and C. sojae: Four Species Pathogenic to Soybean (Glycine max).</title>
        <authorList>
            <person name="Rogerio F."/>
            <person name="Boufleur T.R."/>
            <person name="Ciampi-Guillardi M."/>
            <person name="Sukno S.A."/>
            <person name="Thon M.R."/>
            <person name="Massola Junior N.S."/>
            <person name="Baroncelli R."/>
        </authorList>
    </citation>
    <scope>NUCLEOTIDE SEQUENCE [LARGE SCALE GENOMIC DNA]</scope>
    <source>
        <strain evidence="1 2">CMES1059</strain>
    </source>
</reference>
<keyword evidence="2" id="KW-1185">Reference proteome</keyword>
<accession>A0ACC3ZF76</accession>
<evidence type="ECO:0000313" key="2">
    <source>
        <dbReference type="Proteomes" id="UP000805649"/>
    </source>
</evidence>